<dbReference type="AlphaFoldDB" id="A0A4T0IFS0"/>
<evidence type="ECO:0000259" key="11">
    <source>
        <dbReference type="PROSITE" id="PS50056"/>
    </source>
</evidence>
<evidence type="ECO:0000256" key="3">
    <source>
        <dbReference type="ARBA" id="ARBA00009649"/>
    </source>
</evidence>
<proteinExistence type="inferred from homology"/>
<feature type="domain" description="Tyrosine specific protein phosphatases" evidence="11">
    <location>
        <begin position="170"/>
        <end position="257"/>
    </location>
</feature>
<accession>A0A4T0IFS0</accession>
<dbReference type="CDD" id="cd00047">
    <property type="entry name" value="PTPc"/>
    <property type="match status" value="1"/>
</dbReference>
<comment type="similarity">
    <text evidence="3">Belongs to the protein-tyrosine phosphatase family. Non-receptor class subfamily.</text>
</comment>
<keyword evidence="6 8" id="KW-0346">Stress response</keyword>
<feature type="compositionally biased region" description="Acidic residues" evidence="9">
    <location>
        <begin position="695"/>
        <end position="734"/>
    </location>
</feature>
<dbReference type="InterPro" id="IPR000387">
    <property type="entry name" value="Tyr_Pase_dom"/>
</dbReference>
<evidence type="ECO:0000256" key="8">
    <source>
        <dbReference type="RuleBase" id="RU049441"/>
    </source>
</evidence>
<comment type="subcellular location">
    <subcellularLocation>
        <location evidence="1 8">Cytoplasm</location>
    </subcellularLocation>
</comment>
<dbReference type="SMART" id="SM00194">
    <property type="entry name" value="PTPc"/>
    <property type="match status" value="1"/>
</dbReference>
<sequence>MMADSIQELSRREKVRLDRKSLSKSKSTRFIAFNRYTNILCYDESLPSTVEYINASVVQFNDFNCDIGQSKMFIATQAPPLHTLQSFYTMILEEGARDIIQLSNYRESGRVKVDYYLPNDFIQLDGITITKKSIDEDEECLTTIIEITTPFKSLETRHILYKIWPDHSAPKSLSSLKTLLRRLDRQSPCVVHCSAGIGRSATFIALNELIRCKDHKLKPFYDDLNENNTDNADIVFRAVDFIKRQRPLSFQSDDVMPAKSKKGQQKKVDEHSQHTDLSGQWNLGVDAAATAHDLLATASSLYARMSADHPGSLPDDDAYWSSLPAHLRQFIRNALPLGQLQSNNHHTPPKMSAAAMQAVAQQIASATRYPPNNNNNNNSQIQGVPHGPAPPPASSFDFSDPSVRFALEQLGPPPSRGLRHDDFDQEYYTDDDVDSIDGTDGEYNYHSGVIYDSGVIPLTTPGVQSEQHLNGVTDAPSKKKKRKNKKTKPTAQPKVNNLLNTNSIPPPPPPPAQPVPPPPVTQPPPPSSRAAGKAPMSYLPQQSTMRSNAATNQTKSKSSQTSSTNKQPPSSSLAKKIWSTNSTEERERIKEFWLSLSQDERRKLVQVEKETVLRKMKEQQKHSCSCAVCGRKRSAIEDELEVLYDAYYDELEQYVAHQYQHYSSPTTIPPPPGPGPFPGSVELDKNGQLVQPPDNGDDDDDLDDEYDDEDDEDYDEDDPDDDISGDDDYDDEQDSLSNSRRYRHSNSRRKKSEIFTSSFSKTFTVQGGILTVADDLLRNDGQKFLEMMESLAERRLQREEEAAAGFDDSEEEDEQDDNEEDDDFLEDDDDEDRMEDGRRMFQVFAARMFEQRVLQAYREKVAQERQLQLLRELEEEDKVAADKEAKKAKENQRKKDKKRLQRQQKEEADAAKRAQVAEEEAAKKAKADAAQEAARRRQEAERQRREAERQAKEEEKRRREAERQRQQEIHKERETEKERKKKEREDKLKSEKEEQERAKAAKLERKKERAAAYEAEQKAKA</sequence>
<feature type="domain" description="Tyrosine-protein phosphatase" evidence="10">
    <location>
        <begin position="34"/>
        <end position="254"/>
    </location>
</feature>
<evidence type="ECO:0000256" key="6">
    <source>
        <dbReference type="ARBA" id="ARBA00023016"/>
    </source>
</evidence>
<dbReference type="InterPro" id="IPR050348">
    <property type="entry name" value="Protein-Tyr_Phosphatase"/>
</dbReference>
<feature type="compositionally biased region" description="Basic and acidic residues" evidence="9">
    <location>
        <begin position="903"/>
        <end position="1021"/>
    </location>
</feature>
<dbReference type="PROSITE" id="PS00383">
    <property type="entry name" value="TYR_PHOSPHATASE_1"/>
    <property type="match status" value="1"/>
</dbReference>
<dbReference type="Pfam" id="PF13945">
    <property type="entry name" value="NST1"/>
    <property type="match status" value="1"/>
</dbReference>
<evidence type="ECO:0000256" key="4">
    <source>
        <dbReference type="ARBA" id="ARBA00020733"/>
    </source>
</evidence>
<keyword evidence="7 8" id="KW-0175">Coiled coil</keyword>
<feature type="region of interest" description="Disordered" evidence="9">
    <location>
        <begin position="662"/>
        <end position="751"/>
    </location>
</feature>
<feature type="compositionally biased region" description="Polar residues" evidence="9">
    <location>
        <begin position="489"/>
        <end position="503"/>
    </location>
</feature>
<dbReference type="Pfam" id="PF00102">
    <property type="entry name" value="Y_phosphatase"/>
    <property type="match status" value="1"/>
</dbReference>
<dbReference type="PANTHER" id="PTHR19134:SF449">
    <property type="entry name" value="TYROSINE-PROTEIN PHOSPHATASE 1"/>
    <property type="match status" value="1"/>
</dbReference>
<gene>
    <name evidence="12" type="ORF">E3P86_03832</name>
</gene>
<evidence type="ECO:0000256" key="9">
    <source>
        <dbReference type="SAM" id="MobiDB-lite"/>
    </source>
</evidence>
<evidence type="ECO:0000256" key="7">
    <source>
        <dbReference type="ARBA" id="ARBA00023054"/>
    </source>
</evidence>
<evidence type="ECO:0000256" key="2">
    <source>
        <dbReference type="ARBA" id="ARBA00007112"/>
    </source>
</evidence>
<name>A0A4T0IFS0_WALIC</name>
<feature type="compositionally biased region" description="Basic residues" evidence="9">
    <location>
        <begin position="478"/>
        <end position="488"/>
    </location>
</feature>
<keyword evidence="5 8" id="KW-0963">Cytoplasm</keyword>
<feature type="region of interest" description="Disordered" evidence="9">
    <location>
        <begin position="252"/>
        <end position="276"/>
    </location>
</feature>
<evidence type="ECO:0000259" key="10">
    <source>
        <dbReference type="PROSITE" id="PS50055"/>
    </source>
</evidence>
<feature type="region of interest" description="Disordered" evidence="9">
    <location>
        <begin position="795"/>
        <end position="837"/>
    </location>
</feature>
<dbReference type="SMART" id="SM00404">
    <property type="entry name" value="PTPc_motif"/>
    <property type="match status" value="1"/>
</dbReference>
<organism evidence="12 13">
    <name type="scientific">Wallemia ichthyophaga</name>
    <dbReference type="NCBI Taxonomy" id="245174"/>
    <lineage>
        <taxon>Eukaryota</taxon>
        <taxon>Fungi</taxon>
        <taxon>Dikarya</taxon>
        <taxon>Basidiomycota</taxon>
        <taxon>Wallemiomycotina</taxon>
        <taxon>Wallemiomycetes</taxon>
        <taxon>Wallemiales</taxon>
        <taxon>Wallemiaceae</taxon>
        <taxon>Wallemia</taxon>
    </lineage>
</organism>
<evidence type="ECO:0000313" key="13">
    <source>
        <dbReference type="Proteomes" id="UP000310689"/>
    </source>
</evidence>
<dbReference type="PANTHER" id="PTHR19134">
    <property type="entry name" value="RECEPTOR-TYPE TYROSINE-PROTEIN PHOSPHATASE"/>
    <property type="match status" value="1"/>
</dbReference>
<reference evidence="12 13" key="1">
    <citation type="submission" date="2019-03" db="EMBL/GenBank/DDBJ databases">
        <title>Sequencing 23 genomes of Wallemia ichthyophaga.</title>
        <authorList>
            <person name="Gostincar C."/>
        </authorList>
    </citation>
    <scope>NUCLEOTIDE SEQUENCE [LARGE SCALE GENOMIC DNA]</scope>
    <source>
        <strain evidence="12 13">EXF-6200</strain>
    </source>
</reference>
<feature type="compositionally biased region" description="Polar residues" evidence="9">
    <location>
        <begin position="461"/>
        <end position="470"/>
    </location>
</feature>
<evidence type="ECO:0000256" key="5">
    <source>
        <dbReference type="ARBA" id="ARBA00022490"/>
    </source>
</evidence>
<feature type="region of interest" description="Disordered" evidence="9">
    <location>
        <begin position="872"/>
        <end position="1021"/>
    </location>
</feature>
<dbReference type="PROSITE" id="PS50056">
    <property type="entry name" value="TYR_PHOSPHATASE_2"/>
    <property type="match status" value="1"/>
</dbReference>
<dbReference type="InterPro" id="IPR016130">
    <property type="entry name" value="Tyr_Pase_AS"/>
</dbReference>
<feature type="non-terminal residue" evidence="12">
    <location>
        <position position="1021"/>
    </location>
</feature>
<feature type="region of interest" description="Disordered" evidence="9">
    <location>
        <begin position="367"/>
        <end position="399"/>
    </location>
</feature>
<dbReference type="InterPro" id="IPR025279">
    <property type="entry name" value="NST1"/>
</dbReference>
<evidence type="ECO:0000256" key="1">
    <source>
        <dbReference type="ARBA" id="ARBA00004496"/>
    </source>
</evidence>
<feature type="compositionally biased region" description="Pro residues" evidence="9">
    <location>
        <begin position="667"/>
        <end position="677"/>
    </location>
</feature>
<feature type="compositionally biased region" description="Acidic residues" evidence="9">
    <location>
        <begin position="807"/>
        <end position="834"/>
    </location>
</feature>
<dbReference type="InterPro" id="IPR000242">
    <property type="entry name" value="PTP_cat"/>
</dbReference>
<dbReference type="PROSITE" id="PS50055">
    <property type="entry name" value="TYR_PHOSPHATASE_PTP"/>
    <property type="match status" value="1"/>
</dbReference>
<feature type="compositionally biased region" description="Pro residues" evidence="9">
    <location>
        <begin position="504"/>
        <end position="527"/>
    </location>
</feature>
<dbReference type="SUPFAM" id="SSF52799">
    <property type="entry name" value="(Phosphotyrosine protein) phosphatases II"/>
    <property type="match status" value="1"/>
</dbReference>
<comment type="caution">
    <text evidence="12">The sequence shown here is derived from an EMBL/GenBank/DDBJ whole genome shotgun (WGS) entry which is preliminary data.</text>
</comment>
<dbReference type="Proteomes" id="UP000310689">
    <property type="component" value="Unassembled WGS sequence"/>
</dbReference>
<dbReference type="EMBL" id="SPOI01000332">
    <property type="protein sequence ID" value="TIB28568.1"/>
    <property type="molecule type" value="Genomic_DNA"/>
</dbReference>
<feature type="compositionally biased region" description="Basic and acidic residues" evidence="9">
    <location>
        <begin position="878"/>
        <end position="893"/>
    </location>
</feature>
<comment type="function">
    <text evidence="8">May act as a negative regulator of salt tolerance.</text>
</comment>
<protein>
    <recommendedName>
        <fullName evidence="4 8">Stress response protein NST1</fullName>
    </recommendedName>
</protein>
<feature type="compositionally biased region" description="Low complexity" evidence="9">
    <location>
        <begin position="367"/>
        <end position="378"/>
    </location>
</feature>
<feature type="region of interest" description="Disordered" evidence="9">
    <location>
        <begin position="461"/>
        <end position="581"/>
    </location>
</feature>
<dbReference type="Gene3D" id="3.90.190.10">
    <property type="entry name" value="Protein tyrosine phosphatase superfamily"/>
    <property type="match status" value="1"/>
</dbReference>
<feature type="compositionally biased region" description="Basic residues" evidence="9">
    <location>
        <begin position="740"/>
        <end position="751"/>
    </location>
</feature>
<evidence type="ECO:0000313" key="12">
    <source>
        <dbReference type="EMBL" id="TIB28568.1"/>
    </source>
</evidence>
<dbReference type="GO" id="GO:0005737">
    <property type="term" value="C:cytoplasm"/>
    <property type="evidence" value="ECO:0007669"/>
    <property type="project" value="UniProtKB-SubCell"/>
</dbReference>
<feature type="compositionally biased region" description="Low complexity" evidence="9">
    <location>
        <begin position="551"/>
        <end position="572"/>
    </location>
</feature>
<dbReference type="InterPro" id="IPR003595">
    <property type="entry name" value="Tyr_Pase_cat"/>
</dbReference>
<feature type="compositionally biased region" description="Polar residues" evidence="9">
    <location>
        <begin position="539"/>
        <end position="550"/>
    </location>
</feature>
<dbReference type="PRINTS" id="PR00700">
    <property type="entry name" value="PRTYPHPHTASE"/>
</dbReference>
<dbReference type="InterPro" id="IPR029021">
    <property type="entry name" value="Prot-tyrosine_phosphatase-like"/>
</dbReference>
<comment type="similarity">
    <text evidence="2 8">Belongs to the NST1 family.</text>
</comment>
<dbReference type="GO" id="GO:0004725">
    <property type="term" value="F:protein tyrosine phosphatase activity"/>
    <property type="evidence" value="ECO:0007669"/>
    <property type="project" value="InterPro"/>
</dbReference>